<keyword evidence="13 15" id="KW-0030">Aminoacyl-tRNA synthetase</keyword>
<feature type="binding site" evidence="15">
    <location>
        <position position="484"/>
    </location>
    <ligand>
        <name>Mg(2+)</name>
        <dbReference type="ChEBI" id="CHEBI:18420"/>
        <note>shared with alpha subunit</note>
    </ligand>
</feature>
<keyword evidence="5 16" id="KW-0820">tRNA-binding</keyword>
<dbReference type="CDD" id="cd02796">
    <property type="entry name" value="tRNA_bind_bactPheRS"/>
    <property type="match status" value="1"/>
</dbReference>
<evidence type="ECO:0000256" key="11">
    <source>
        <dbReference type="ARBA" id="ARBA00022884"/>
    </source>
</evidence>
<dbReference type="InterPro" id="IPR005146">
    <property type="entry name" value="B3/B4_tRNA-bd"/>
</dbReference>
<evidence type="ECO:0000256" key="16">
    <source>
        <dbReference type="PROSITE-ProRule" id="PRU00209"/>
    </source>
</evidence>
<dbReference type="CDD" id="cd00769">
    <property type="entry name" value="PheRS_beta_core"/>
    <property type="match status" value="1"/>
</dbReference>
<keyword evidence="4 15" id="KW-0963">Cytoplasm</keyword>
<dbReference type="InterPro" id="IPR005121">
    <property type="entry name" value="Fdx_antiC-bd"/>
</dbReference>
<dbReference type="InterPro" id="IPR033714">
    <property type="entry name" value="tRNA_bind_bactPheRS"/>
</dbReference>
<comment type="subunit">
    <text evidence="3 15">Tetramer of two alpha and two beta subunits.</text>
</comment>
<sequence length="847" mass="89582">MRVPVSWLREYVELPADVTARGLAAELIAAGLEVETVDEVGADISGPIVVGRVLEIEELTGFKKPIRHCRLDVGSANGTGEPQNVICGARNFAEGDLVVVALPGAELPGGFAIGARKTYGRVSEGMICSAAELDLWEDHEGIIVLPESAGEPGTDAYGLLGLREDVLDIAVTPDRGYALSMRGVARDAAAVYGVPFHDPAEGLDDPAAVGTPGAGYPASVTGPEGASGAAICSTYVLRGATGFDADAATPLWMKRRLALTGVRSISLAVDVTNYVMMELGQPLHAWDRAKLRGPVEVRLARTGERLETLDHVKRGLDPDDILITDESGPINIAGVMGGLDTEIGLTSTEVLVEAAHFDDRHIARTSRRHQLSSESSRRFERGIDSRLQLAAATRAVRLLAELGGASVEDGYTHIDLGAPREPITMAADLPGRIAGVAYPRDGVRRRLTEVGCTVAESPADADVWRVTPPSWRPDLTDPNDLVEEVMRLEGYENIPAIPPRAPAGRGLTPSQRLRRAVGRGLAGAGFTEVLSYPFVGERDLDGLQLDADDDRRRAVKLANPLNDDEPLLRTTLLPGLFKTLVRNVGRGLADVALFETGLVYASKPGAPERAPMLRVDRGPTAEELASVEAALPDQPRRVGAVLAGDREPSGWWGEGRAATWADAVQAAREVGRVAGVELTVRAAQHAPWHPGRCAALYAAAPGGDAAEILVGYAGELHPRVIAAYGLPPRSVAMEVGLDRIEQAVTPVRAPAVSTYPVATQDVALVVDASVPSGDVEQALRDGAGELLESVRLFDVYTGAQVGDGRKSLAYTLRLRAGDRTLTAEESTAARDAAVAAATERTGAVLRG</sequence>
<comment type="subcellular location">
    <subcellularLocation>
        <location evidence="1 15">Cytoplasm</location>
    </subcellularLocation>
</comment>
<dbReference type="SUPFAM" id="SSF50249">
    <property type="entry name" value="Nucleic acid-binding proteins"/>
    <property type="match status" value="1"/>
</dbReference>
<dbReference type="InterPro" id="IPR045060">
    <property type="entry name" value="Phe-tRNA-ligase_IIc_bsu"/>
</dbReference>
<dbReference type="InterPro" id="IPR004532">
    <property type="entry name" value="Phe-tRNA-ligase_IIc_bsu_bact"/>
</dbReference>
<dbReference type="AlphaFoldDB" id="A0A7W9YF79"/>
<protein>
    <recommendedName>
        <fullName evidence="15">Phenylalanine--tRNA ligase beta subunit</fullName>
        <ecNumber evidence="15">6.1.1.20</ecNumber>
    </recommendedName>
    <alternativeName>
        <fullName evidence="15">Phenylalanyl-tRNA synthetase beta subunit</fullName>
        <shortName evidence="15">PheRS</shortName>
    </alternativeName>
</protein>
<dbReference type="InterPro" id="IPR009061">
    <property type="entry name" value="DNA-bd_dom_put_sf"/>
</dbReference>
<evidence type="ECO:0000256" key="6">
    <source>
        <dbReference type="ARBA" id="ARBA00022598"/>
    </source>
</evidence>
<dbReference type="InterPro" id="IPR036690">
    <property type="entry name" value="Fdx_antiC-bd_sf"/>
</dbReference>
<dbReference type="GO" id="GO:0009328">
    <property type="term" value="C:phenylalanine-tRNA ligase complex"/>
    <property type="evidence" value="ECO:0007669"/>
    <property type="project" value="TreeGrafter"/>
</dbReference>
<dbReference type="SUPFAM" id="SSF56037">
    <property type="entry name" value="PheT/TilS domain"/>
    <property type="match status" value="1"/>
</dbReference>
<evidence type="ECO:0000256" key="15">
    <source>
        <dbReference type="HAMAP-Rule" id="MF_00283"/>
    </source>
</evidence>
<keyword evidence="21" id="KW-1185">Reference proteome</keyword>
<evidence type="ECO:0000259" key="18">
    <source>
        <dbReference type="PROSITE" id="PS51447"/>
    </source>
</evidence>
<dbReference type="InterPro" id="IPR041616">
    <property type="entry name" value="PheRS_beta_core"/>
</dbReference>
<dbReference type="PANTHER" id="PTHR10947">
    <property type="entry name" value="PHENYLALANYL-TRNA SYNTHETASE BETA CHAIN AND LEUCINE-RICH REPEAT-CONTAINING PROTEIN 47"/>
    <property type="match status" value="1"/>
</dbReference>
<keyword evidence="10 15" id="KW-0460">Magnesium</keyword>
<dbReference type="Gene3D" id="3.30.70.380">
    <property type="entry name" value="Ferrodoxin-fold anticodon-binding domain"/>
    <property type="match status" value="1"/>
</dbReference>
<dbReference type="EMBL" id="JACHDS010000001">
    <property type="protein sequence ID" value="MBB6171070.1"/>
    <property type="molecule type" value="Genomic_DNA"/>
</dbReference>
<dbReference type="InterPro" id="IPR005147">
    <property type="entry name" value="tRNA_synthase_B5-dom"/>
</dbReference>
<dbReference type="Pfam" id="PF17759">
    <property type="entry name" value="tRNA_synthFbeta"/>
    <property type="match status" value="1"/>
</dbReference>
<organism evidence="20 21">
    <name type="scientific">Nocardiopsis mwathae</name>
    <dbReference type="NCBI Taxonomy" id="1472723"/>
    <lineage>
        <taxon>Bacteria</taxon>
        <taxon>Bacillati</taxon>
        <taxon>Actinomycetota</taxon>
        <taxon>Actinomycetes</taxon>
        <taxon>Streptosporangiales</taxon>
        <taxon>Nocardiopsidaceae</taxon>
        <taxon>Nocardiopsis</taxon>
    </lineage>
</organism>
<accession>A0A7W9YF79</accession>
<feature type="domain" description="FDX-ACB" evidence="18">
    <location>
        <begin position="753"/>
        <end position="846"/>
    </location>
</feature>
<dbReference type="SUPFAM" id="SSF46955">
    <property type="entry name" value="Putative DNA-binding domain"/>
    <property type="match status" value="1"/>
</dbReference>
<keyword evidence="11 16" id="KW-0694">RNA-binding</keyword>
<dbReference type="RefSeq" id="WP_184074183.1">
    <property type="nucleotide sequence ID" value="NZ_JACHDS010000001.1"/>
</dbReference>
<dbReference type="Proteomes" id="UP000546642">
    <property type="component" value="Unassembled WGS sequence"/>
</dbReference>
<reference evidence="20 21" key="1">
    <citation type="submission" date="2020-08" db="EMBL/GenBank/DDBJ databases">
        <title>Sequencing the genomes of 1000 actinobacteria strains.</title>
        <authorList>
            <person name="Klenk H.-P."/>
        </authorList>
    </citation>
    <scope>NUCLEOTIDE SEQUENCE [LARGE SCALE GENOMIC DNA]</scope>
    <source>
        <strain evidence="20 21">DSM 46659</strain>
    </source>
</reference>
<dbReference type="GO" id="GO:0000287">
    <property type="term" value="F:magnesium ion binding"/>
    <property type="evidence" value="ECO:0007669"/>
    <property type="project" value="UniProtKB-UniRule"/>
</dbReference>
<keyword evidence="6 15" id="KW-0436">Ligase</keyword>
<dbReference type="Gene3D" id="2.40.50.140">
    <property type="entry name" value="Nucleic acid-binding proteins"/>
    <property type="match status" value="1"/>
</dbReference>
<dbReference type="Gene3D" id="3.30.56.10">
    <property type="match status" value="2"/>
</dbReference>
<dbReference type="Pfam" id="PF01588">
    <property type="entry name" value="tRNA_bind"/>
    <property type="match status" value="1"/>
</dbReference>
<evidence type="ECO:0000256" key="7">
    <source>
        <dbReference type="ARBA" id="ARBA00022723"/>
    </source>
</evidence>
<evidence type="ECO:0000313" key="21">
    <source>
        <dbReference type="Proteomes" id="UP000546642"/>
    </source>
</evidence>
<dbReference type="Pfam" id="PF03147">
    <property type="entry name" value="FDX-ACB"/>
    <property type="match status" value="1"/>
</dbReference>
<dbReference type="SUPFAM" id="SSF54991">
    <property type="entry name" value="Anticodon-binding domain of PheRS"/>
    <property type="match status" value="1"/>
</dbReference>
<dbReference type="InterPro" id="IPR045864">
    <property type="entry name" value="aa-tRNA-synth_II/BPL/LPL"/>
</dbReference>
<evidence type="ECO:0000313" key="20">
    <source>
        <dbReference type="EMBL" id="MBB6171070.1"/>
    </source>
</evidence>
<keyword evidence="12 15" id="KW-0648">Protein biosynthesis</keyword>
<evidence type="ECO:0000256" key="13">
    <source>
        <dbReference type="ARBA" id="ARBA00023146"/>
    </source>
</evidence>
<keyword evidence="8 15" id="KW-0547">Nucleotide-binding</keyword>
<evidence type="ECO:0000256" key="2">
    <source>
        <dbReference type="ARBA" id="ARBA00008653"/>
    </source>
</evidence>
<evidence type="ECO:0000259" key="17">
    <source>
        <dbReference type="PROSITE" id="PS50886"/>
    </source>
</evidence>
<dbReference type="FunFam" id="3.30.70.380:FF:000001">
    <property type="entry name" value="Phenylalanine--tRNA ligase beta subunit"/>
    <property type="match status" value="1"/>
</dbReference>
<dbReference type="PANTHER" id="PTHR10947:SF0">
    <property type="entry name" value="PHENYLALANINE--TRNA LIGASE BETA SUBUNIT"/>
    <property type="match status" value="1"/>
</dbReference>
<evidence type="ECO:0000256" key="12">
    <source>
        <dbReference type="ARBA" id="ARBA00022917"/>
    </source>
</evidence>
<dbReference type="SMART" id="SM00874">
    <property type="entry name" value="B5"/>
    <property type="match status" value="1"/>
</dbReference>
<keyword evidence="9 15" id="KW-0067">ATP-binding</keyword>
<comment type="catalytic activity">
    <reaction evidence="14 15">
        <text>tRNA(Phe) + L-phenylalanine + ATP = L-phenylalanyl-tRNA(Phe) + AMP + diphosphate + H(+)</text>
        <dbReference type="Rhea" id="RHEA:19413"/>
        <dbReference type="Rhea" id="RHEA-COMP:9668"/>
        <dbReference type="Rhea" id="RHEA-COMP:9699"/>
        <dbReference type="ChEBI" id="CHEBI:15378"/>
        <dbReference type="ChEBI" id="CHEBI:30616"/>
        <dbReference type="ChEBI" id="CHEBI:33019"/>
        <dbReference type="ChEBI" id="CHEBI:58095"/>
        <dbReference type="ChEBI" id="CHEBI:78442"/>
        <dbReference type="ChEBI" id="CHEBI:78531"/>
        <dbReference type="ChEBI" id="CHEBI:456215"/>
        <dbReference type="EC" id="6.1.1.20"/>
    </reaction>
</comment>
<dbReference type="PROSITE" id="PS50886">
    <property type="entry name" value="TRBD"/>
    <property type="match status" value="1"/>
</dbReference>
<dbReference type="Gene3D" id="3.50.40.10">
    <property type="entry name" value="Phenylalanyl-trna Synthetase, Chain B, domain 3"/>
    <property type="match status" value="1"/>
</dbReference>
<comment type="cofactor">
    <cofactor evidence="15">
        <name>Mg(2+)</name>
        <dbReference type="ChEBI" id="CHEBI:18420"/>
    </cofactor>
    <text evidence="15">Binds 2 magnesium ions per tetramer.</text>
</comment>
<dbReference type="GO" id="GO:0006432">
    <property type="term" value="P:phenylalanyl-tRNA aminoacylation"/>
    <property type="evidence" value="ECO:0007669"/>
    <property type="project" value="UniProtKB-UniRule"/>
</dbReference>
<dbReference type="SMART" id="SM00873">
    <property type="entry name" value="B3_4"/>
    <property type="match status" value="1"/>
</dbReference>
<dbReference type="SUPFAM" id="SSF55681">
    <property type="entry name" value="Class II aaRS and biotin synthetases"/>
    <property type="match status" value="1"/>
</dbReference>
<evidence type="ECO:0000256" key="10">
    <source>
        <dbReference type="ARBA" id="ARBA00022842"/>
    </source>
</evidence>
<dbReference type="GO" id="GO:0004826">
    <property type="term" value="F:phenylalanine-tRNA ligase activity"/>
    <property type="evidence" value="ECO:0007669"/>
    <property type="project" value="UniProtKB-UniRule"/>
</dbReference>
<dbReference type="SMART" id="SM00896">
    <property type="entry name" value="FDX-ACB"/>
    <property type="match status" value="1"/>
</dbReference>
<evidence type="ECO:0000256" key="5">
    <source>
        <dbReference type="ARBA" id="ARBA00022555"/>
    </source>
</evidence>
<dbReference type="InterPro" id="IPR012340">
    <property type="entry name" value="NA-bd_OB-fold"/>
</dbReference>
<dbReference type="EC" id="6.1.1.20" evidence="15"/>
<dbReference type="GO" id="GO:0005524">
    <property type="term" value="F:ATP binding"/>
    <property type="evidence" value="ECO:0007669"/>
    <property type="project" value="UniProtKB-UniRule"/>
</dbReference>
<evidence type="ECO:0000256" key="14">
    <source>
        <dbReference type="ARBA" id="ARBA00049255"/>
    </source>
</evidence>
<dbReference type="InterPro" id="IPR020825">
    <property type="entry name" value="Phe-tRNA_synthase-like_B3/B4"/>
</dbReference>
<dbReference type="Gene3D" id="3.30.930.10">
    <property type="entry name" value="Bira Bifunctional Protein, Domain 2"/>
    <property type="match status" value="1"/>
</dbReference>
<name>A0A7W9YF79_9ACTN</name>
<dbReference type="HAMAP" id="MF_00283">
    <property type="entry name" value="Phe_tRNA_synth_beta1"/>
    <property type="match status" value="1"/>
</dbReference>
<dbReference type="GO" id="GO:0000049">
    <property type="term" value="F:tRNA binding"/>
    <property type="evidence" value="ECO:0007669"/>
    <property type="project" value="UniProtKB-UniRule"/>
</dbReference>
<feature type="binding site" evidence="15">
    <location>
        <position position="483"/>
    </location>
    <ligand>
        <name>Mg(2+)</name>
        <dbReference type="ChEBI" id="CHEBI:18420"/>
        <note>shared with alpha subunit</note>
    </ligand>
</feature>
<feature type="domain" description="B5" evidence="19">
    <location>
        <begin position="418"/>
        <end position="496"/>
    </location>
</feature>
<dbReference type="FunFam" id="2.40.50.140:FF:000045">
    <property type="entry name" value="Phenylalanine--tRNA ligase beta subunit"/>
    <property type="match status" value="1"/>
</dbReference>
<proteinExistence type="inferred from homology"/>
<feature type="binding site" evidence="15">
    <location>
        <position position="474"/>
    </location>
    <ligand>
        <name>Mg(2+)</name>
        <dbReference type="ChEBI" id="CHEBI:18420"/>
        <note>shared with alpha subunit</note>
    </ligand>
</feature>
<comment type="similarity">
    <text evidence="2 15">Belongs to the phenylalanyl-tRNA synthetase beta subunit family. Type 1 subfamily.</text>
</comment>
<evidence type="ECO:0000256" key="8">
    <source>
        <dbReference type="ARBA" id="ARBA00022741"/>
    </source>
</evidence>
<dbReference type="FunFam" id="3.30.56.10:FF:000002">
    <property type="entry name" value="Phenylalanine--tRNA ligase beta subunit"/>
    <property type="match status" value="1"/>
</dbReference>
<dbReference type="PROSITE" id="PS51483">
    <property type="entry name" value="B5"/>
    <property type="match status" value="1"/>
</dbReference>
<evidence type="ECO:0000256" key="9">
    <source>
        <dbReference type="ARBA" id="ARBA00022840"/>
    </source>
</evidence>
<evidence type="ECO:0000256" key="3">
    <source>
        <dbReference type="ARBA" id="ARBA00011209"/>
    </source>
</evidence>
<comment type="caution">
    <text evidence="20">The sequence shown here is derived from an EMBL/GenBank/DDBJ whole genome shotgun (WGS) entry which is preliminary data.</text>
</comment>
<evidence type="ECO:0000259" key="19">
    <source>
        <dbReference type="PROSITE" id="PS51483"/>
    </source>
</evidence>
<dbReference type="InterPro" id="IPR002547">
    <property type="entry name" value="tRNA-bd_dom"/>
</dbReference>
<dbReference type="NCBIfam" id="TIGR00472">
    <property type="entry name" value="pheT_bact"/>
    <property type="match status" value="1"/>
</dbReference>
<evidence type="ECO:0000256" key="4">
    <source>
        <dbReference type="ARBA" id="ARBA00022490"/>
    </source>
</evidence>
<dbReference type="PROSITE" id="PS51447">
    <property type="entry name" value="FDX_ACB"/>
    <property type="match status" value="1"/>
</dbReference>
<dbReference type="FunFam" id="3.30.930.10:FF:000130">
    <property type="entry name" value="Phenylalanine--tRNA ligase beta subunit"/>
    <property type="match status" value="1"/>
</dbReference>
<feature type="binding site" evidence="15">
    <location>
        <position position="480"/>
    </location>
    <ligand>
        <name>Mg(2+)</name>
        <dbReference type="ChEBI" id="CHEBI:18420"/>
        <note>shared with alpha subunit</note>
    </ligand>
</feature>
<gene>
    <name evidence="15" type="primary">pheT</name>
    <name evidence="20" type="ORF">HNR23_001130</name>
</gene>
<evidence type="ECO:0000256" key="1">
    <source>
        <dbReference type="ARBA" id="ARBA00004496"/>
    </source>
</evidence>
<dbReference type="Pfam" id="PF03483">
    <property type="entry name" value="B3_4"/>
    <property type="match status" value="1"/>
</dbReference>
<keyword evidence="7 15" id="KW-0479">Metal-binding</keyword>
<feature type="domain" description="TRNA-binding" evidence="17">
    <location>
        <begin position="42"/>
        <end position="157"/>
    </location>
</feature>
<dbReference type="Pfam" id="PF03484">
    <property type="entry name" value="B5"/>
    <property type="match status" value="1"/>
</dbReference>